<keyword evidence="7" id="KW-1185">Reference proteome</keyword>
<proteinExistence type="predicted"/>
<dbReference type="PRINTS" id="PR00625">
    <property type="entry name" value="JDOMAIN"/>
</dbReference>
<dbReference type="OMA" id="DMDYKPC"/>
<evidence type="ECO:0000313" key="6">
    <source>
        <dbReference type="EMBL" id="CCK73547.1"/>
    </source>
</evidence>
<evidence type="ECO:0000256" key="1">
    <source>
        <dbReference type="ARBA" id="ARBA00004240"/>
    </source>
</evidence>
<dbReference type="GO" id="GO:0051087">
    <property type="term" value="F:protein-folding chaperone binding"/>
    <property type="evidence" value="ECO:0007669"/>
    <property type="project" value="EnsemblFungi"/>
</dbReference>
<dbReference type="GO" id="GO:0051787">
    <property type="term" value="F:misfolded protein binding"/>
    <property type="evidence" value="ECO:0007669"/>
    <property type="project" value="TreeGrafter"/>
</dbReference>
<dbReference type="InterPro" id="IPR001623">
    <property type="entry name" value="DnaJ_domain"/>
</dbReference>
<dbReference type="Pfam" id="PF00226">
    <property type="entry name" value="DnaJ"/>
    <property type="match status" value="1"/>
</dbReference>
<protein>
    <recommendedName>
        <fullName evidence="5">J domain-containing protein</fullName>
    </recommendedName>
</protein>
<dbReference type="GeneID" id="13927086"/>
<evidence type="ECO:0000313" key="7">
    <source>
        <dbReference type="Proteomes" id="UP000000689"/>
    </source>
</evidence>
<dbReference type="CDD" id="cd06257">
    <property type="entry name" value="DnaJ"/>
    <property type="match status" value="1"/>
</dbReference>
<dbReference type="InterPro" id="IPR051727">
    <property type="entry name" value="DnaJ_C3_Co-chaperones"/>
</dbReference>
<feature type="chain" id="PRO_5003796225" description="J domain-containing protein" evidence="4">
    <location>
        <begin position="26"/>
        <end position="623"/>
    </location>
</feature>
<dbReference type="PROSITE" id="PS50076">
    <property type="entry name" value="DNAJ_2"/>
    <property type="match status" value="1"/>
</dbReference>
<evidence type="ECO:0000256" key="2">
    <source>
        <dbReference type="ARBA" id="ARBA00022729"/>
    </source>
</evidence>
<reference evidence="6 7" key="1">
    <citation type="journal article" date="2011" name="Proc. Natl. Acad. Sci. U.S.A.">
        <title>Evolutionary erosion of yeast sex chromosomes by mating-type switching accidents.</title>
        <authorList>
            <person name="Gordon J.L."/>
            <person name="Armisen D."/>
            <person name="Proux-Wera E."/>
            <person name="Oheigeartaigh S.S."/>
            <person name="Byrne K.P."/>
            <person name="Wolfe K.H."/>
        </authorList>
    </citation>
    <scope>NUCLEOTIDE SEQUENCE [LARGE SCALE GENOMIC DNA]</scope>
    <source>
        <strain evidence="7">ATCC 10597 / BCRC 20456 / CBS 421 / NBRC 0211 / NRRL Y-12639</strain>
    </source>
</reference>
<dbReference type="PANTHER" id="PTHR44140:SF2">
    <property type="entry name" value="LD25575P"/>
    <property type="match status" value="1"/>
</dbReference>
<dbReference type="HOGENOM" id="CLU_030116_0_0_1"/>
<dbReference type="SMART" id="SM00271">
    <property type="entry name" value="DnaJ"/>
    <property type="match status" value="1"/>
</dbReference>
<dbReference type="GO" id="GO:0034975">
    <property type="term" value="P:protein folding in endoplasmic reticulum"/>
    <property type="evidence" value="ECO:0007669"/>
    <property type="project" value="EnsemblFungi"/>
</dbReference>
<dbReference type="GO" id="GO:0042175">
    <property type="term" value="C:nuclear outer membrane-endoplasmic reticulum membrane network"/>
    <property type="evidence" value="ECO:0007669"/>
    <property type="project" value="EnsemblFungi"/>
</dbReference>
<dbReference type="EMBL" id="HE580273">
    <property type="protein sequence ID" value="CCK73547.1"/>
    <property type="molecule type" value="Genomic_DNA"/>
</dbReference>
<dbReference type="InterPro" id="IPR036869">
    <property type="entry name" value="J_dom_sf"/>
</dbReference>
<dbReference type="KEGG" id="ndi:NDAI_0G05640"/>
<dbReference type="PANTHER" id="PTHR44140">
    <property type="entry name" value="LD25575P"/>
    <property type="match status" value="1"/>
</dbReference>
<dbReference type="SUPFAM" id="SSF46565">
    <property type="entry name" value="Chaperone J-domain"/>
    <property type="match status" value="1"/>
</dbReference>
<evidence type="ECO:0000256" key="3">
    <source>
        <dbReference type="ARBA" id="ARBA00022824"/>
    </source>
</evidence>
<gene>
    <name evidence="6" type="primary">NDAI0G05640</name>
    <name evidence="6" type="ordered locus">NDAI_0G05640</name>
</gene>
<feature type="signal peptide" evidence="4">
    <location>
        <begin position="1"/>
        <end position="25"/>
    </location>
</feature>
<name>J7RTI2_NAUDC</name>
<dbReference type="STRING" id="1071378.J7RTI2"/>
<sequence>MMAVLYYFGLYSILMIFSTISLALSETSCNPEYFKEQIKDLKLDTKSLSQYDQLISEITHCLDIDDEDKTNHQELLALINKLHYNSGIIQLSVGHDQKAIQNFEKITEKTISTYQDSYTTLASKRLNTLYIQYGAWDRLHHNDQLLSEDDKDNFENFKTLNTTLYQDRNIYDEESFINTLASMLEISPYDFELILAYTQVLLRKLSYDIDNVSIALQILKNYEILLQKNAKQLNMSQKLSIHYYSSIIQLFILNSEPTHLRKCLSIDMDNKLCRDLTLFYNRISKINPKKSQILDPQVYSTLSSDLINWNKIEDFYFNDKKPCIKWTTEPKKEFQNNYIQIEQFIIETLNKLFKQEIPNSLQPSSQLSIPPITIPDHYETTDFIKYIDSILCQSSTTTSSSSKKKSKTASFCKKALKESLTEIQFKEYKEILSKNGNGLSIEFLKNSWNSYPQVTMYMINSILRQNKKPSNELIEILFKFFHDEKLMNSSNEYVKKQFDHVNRLNEKLKQAKYQQHFNQQQQQRQQQQQQWNFYQQHQQQQQQQQQQGQAIATDKDYYKIMGLSKDAAAKDIRKTYLSLTKKFHPDKQGQLSEKEQKKNQEKMSAINEAYEVLSDENKGKNMI</sequence>
<comment type="subcellular location">
    <subcellularLocation>
        <location evidence="1">Endoplasmic reticulum</location>
    </subcellularLocation>
</comment>
<dbReference type="AlphaFoldDB" id="J7RTI2"/>
<dbReference type="GO" id="GO:0005783">
    <property type="term" value="C:endoplasmic reticulum"/>
    <property type="evidence" value="ECO:0007669"/>
    <property type="project" value="UniProtKB-SubCell"/>
</dbReference>
<dbReference type="GO" id="GO:0036503">
    <property type="term" value="P:ERAD pathway"/>
    <property type="evidence" value="ECO:0007669"/>
    <property type="project" value="EnsemblFungi"/>
</dbReference>
<feature type="domain" description="J" evidence="5">
    <location>
        <begin position="556"/>
        <end position="623"/>
    </location>
</feature>
<dbReference type="RefSeq" id="XP_003980223.1">
    <property type="nucleotide sequence ID" value="XM_003980174.1"/>
</dbReference>
<dbReference type="Proteomes" id="UP000000689">
    <property type="component" value="Chromosome 7"/>
</dbReference>
<keyword evidence="3" id="KW-0256">Endoplasmic reticulum</keyword>
<dbReference type="GO" id="GO:0051082">
    <property type="term" value="F:unfolded protein binding"/>
    <property type="evidence" value="ECO:0007669"/>
    <property type="project" value="EnsemblFungi"/>
</dbReference>
<organism evidence="6 7">
    <name type="scientific">Naumovozyma dairenensis (strain ATCC 10597 / BCRC 20456 / CBS 421 / NBRC 0211 / NRRL Y-12639)</name>
    <name type="common">Saccharomyces dairenensis</name>
    <dbReference type="NCBI Taxonomy" id="1071378"/>
    <lineage>
        <taxon>Eukaryota</taxon>
        <taxon>Fungi</taxon>
        <taxon>Dikarya</taxon>
        <taxon>Ascomycota</taxon>
        <taxon>Saccharomycotina</taxon>
        <taxon>Saccharomycetes</taxon>
        <taxon>Saccharomycetales</taxon>
        <taxon>Saccharomycetaceae</taxon>
        <taxon>Naumovozyma</taxon>
    </lineage>
</organism>
<dbReference type="Gene3D" id="1.10.287.110">
    <property type="entry name" value="DnaJ domain"/>
    <property type="match status" value="1"/>
</dbReference>
<dbReference type="GO" id="GO:0000742">
    <property type="term" value="P:karyogamy involved in conjugation with cellular fusion"/>
    <property type="evidence" value="ECO:0007669"/>
    <property type="project" value="EnsemblFungi"/>
</dbReference>
<dbReference type="eggNOG" id="KOG0715">
    <property type="taxonomic scope" value="Eukaryota"/>
</dbReference>
<evidence type="ECO:0000259" key="5">
    <source>
        <dbReference type="PROSITE" id="PS50076"/>
    </source>
</evidence>
<keyword evidence="2 4" id="KW-0732">Signal</keyword>
<evidence type="ECO:0000256" key="4">
    <source>
        <dbReference type="SAM" id="SignalP"/>
    </source>
</evidence>
<accession>J7RTI2</accession>
<dbReference type="OrthoDB" id="1726119at2759"/>